<gene>
    <name evidence="2" type="ORF">PRZ48_010131</name>
</gene>
<feature type="region of interest" description="Disordered" evidence="1">
    <location>
        <begin position="136"/>
        <end position="169"/>
    </location>
</feature>
<protein>
    <submittedName>
        <fullName evidence="2">Uncharacterized protein</fullName>
    </submittedName>
</protein>
<sequence length="446" mass="49709">MAKQDEDEKTTIDDLVKKCKTGFDELQSQLGDANSQDAPAASDERARFNVWVDAVSREPFFGISKLDYQLRDSHSLRDRLKSLLKKLVKILQQARQPDNVKPMDLGFDFSFKQDADRSSFHFGNWDANTEQLMSGKWGFSKSRTPPQPDHRDEEVAVGGGPPASEAHDSVLSDQEVLDDLEAQNASKQTRQIERARRVVDMLLRLANTVRTPAPDDQIRSNALLATGSNHDLDVEQVKAQFPSISPYLAERLGKAIWKRRQYFLYKIRTAEKPSTSSEKADQAEAVSNINLTKEDNARTDIDQESVKSRDYAVIADYDSDESQPTARHEASKEHVLSKGKPVKQGNALSNINRGAAKRRQYAVYRDGAFEDKPSTKGNESGQEHDISDATSVGEDNAKTVINQEFAVPPLGAEIELDLPPVPEEGTASKCPLCGEVFNPTDSDFWV</sequence>
<evidence type="ECO:0000313" key="3">
    <source>
        <dbReference type="Proteomes" id="UP001305779"/>
    </source>
</evidence>
<proteinExistence type="predicted"/>
<evidence type="ECO:0000313" key="2">
    <source>
        <dbReference type="EMBL" id="KAK4499613.1"/>
    </source>
</evidence>
<feature type="compositionally biased region" description="Basic and acidic residues" evidence="1">
    <location>
        <begin position="326"/>
        <end position="336"/>
    </location>
</feature>
<evidence type="ECO:0000256" key="1">
    <source>
        <dbReference type="SAM" id="MobiDB-lite"/>
    </source>
</evidence>
<dbReference type="PANTHER" id="PTHR35391">
    <property type="entry name" value="C2H2-TYPE DOMAIN-CONTAINING PROTEIN-RELATED"/>
    <property type="match status" value="1"/>
</dbReference>
<keyword evidence="3" id="KW-1185">Reference proteome</keyword>
<comment type="caution">
    <text evidence="2">The sequence shown here is derived from an EMBL/GenBank/DDBJ whole genome shotgun (WGS) entry which is preliminary data.</text>
</comment>
<feature type="region of interest" description="Disordered" evidence="1">
    <location>
        <begin position="368"/>
        <end position="394"/>
    </location>
</feature>
<organism evidence="2 3">
    <name type="scientific">Zasmidium cellare</name>
    <name type="common">Wine cellar mold</name>
    <name type="synonym">Racodium cellare</name>
    <dbReference type="NCBI Taxonomy" id="395010"/>
    <lineage>
        <taxon>Eukaryota</taxon>
        <taxon>Fungi</taxon>
        <taxon>Dikarya</taxon>
        <taxon>Ascomycota</taxon>
        <taxon>Pezizomycotina</taxon>
        <taxon>Dothideomycetes</taxon>
        <taxon>Dothideomycetidae</taxon>
        <taxon>Mycosphaerellales</taxon>
        <taxon>Mycosphaerellaceae</taxon>
        <taxon>Zasmidium</taxon>
    </lineage>
</organism>
<dbReference type="Proteomes" id="UP001305779">
    <property type="component" value="Unassembled WGS sequence"/>
</dbReference>
<dbReference type="EMBL" id="JAXOVC010000007">
    <property type="protein sequence ID" value="KAK4499613.1"/>
    <property type="molecule type" value="Genomic_DNA"/>
</dbReference>
<name>A0ABR0EEW8_ZASCE</name>
<dbReference type="PANTHER" id="PTHR35391:SF5">
    <property type="entry name" value="DUF6590 DOMAIN-CONTAINING PROTEIN"/>
    <property type="match status" value="1"/>
</dbReference>
<feature type="region of interest" description="Disordered" evidence="1">
    <location>
        <begin position="318"/>
        <end position="351"/>
    </location>
</feature>
<reference evidence="2 3" key="1">
    <citation type="journal article" date="2023" name="G3 (Bethesda)">
        <title>A chromosome-level genome assembly of Zasmidium syzygii isolated from banana leaves.</title>
        <authorList>
            <person name="van Westerhoven A.C."/>
            <person name="Mehrabi R."/>
            <person name="Talebi R."/>
            <person name="Steentjes M.B.F."/>
            <person name="Corcolon B."/>
            <person name="Chong P.A."/>
            <person name="Kema G.H.J."/>
            <person name="Seidl M.F."/>
        </authorList>
    </citation>
    <scope>NUCLEOTIDE SEQUENCE [LARGE SCALE GENOMIC DNA]</scope>
    <source>
        <strain evidence="2 3">P124</strain>
    </source>
</reference>
<accession>A0ABR0EEW8</accession>